<dbReference type="PROSITE" id="PS51257">
    <property type="entry name" value="PROKAR_LIPOPROTEIN"/>
    <property type="match status" value="1"/>
</dbReference>
<dbReference type="PANTHER" id="PTHR43918:SF4">
    <property type="entry name" value="CARBOXYLIC ESTER HYDROLASE"/>
    <property type="match status" value="1"/>
</dbReference>
<gene>
    <name evidence="3" type="ORF">GGR11_000176</name>
</gene>
<feature type="domain" description="Carboxylesterase type B" evidence="2">
    <location>
        <begin position="37"/>
        <end position="492"/>
    </location>
</feature>
<evidence type="ECO:0000313" key="4">
    <source>
        <dbReference type="Proteomes" id="UP000532936"/>
    </source>
</evidence>
<protein>
    <submittedName>
        <fullName evidence="3">Para-nitrobenzyl esterase</fullName>
        <ecNumber evidence="3">3.1.1.-</ecNumber>
    </submittedName>
</protein>
<dbReference type="SUPFAM" id="SSF53474">
    <property type="entry name" value="alpha/beta-Hydrolases"/>
    <property type="match status" value="1"/>
</dbReference>
<dbReference type="Pfam" id="PF00135">
    <property type="entry name" value="COesterase"/>
    <property type="match status" value="1"/>
</dbReference>
<accession>A0A7W6A1S0</accession>
<dbReference type="InterPro" id="IPR019819">
    <property type="entry name" value="Carboxylesterase_B_CS"/>
</dbReference>
<proteinExistence type="predicted"/>
<dbReference type="InterPro" id="IPR002018">
    <property type="entry name" value="CarbesteraseB"/>
</dbReference>
<comment type="caution">
    <text evidence="3">The sequence shown here is derived from an EMBL/GenBank/DDBJ whole genome shotgun (WGS) entry which is preliminary data.</text>
</comment>
<evidence type="ECO:0000313" key="3">
    <source>
        <dbReference type="EMBL" id="MBB3870662.1"/>
    </source>
</evidence>
<dbReference type="Gene3D" id="3.40.50.1820">
    <property type="entry name" value="alpha/beta hydrolase"/>
    <property type="match status" value="1"/>
</dbReference>
<keyword evidence="1 3" id="KW-0378">Hydrolase</keyword>
<dbReference type="InterPro" id="IPR050654">
    <property type="entry name" value="AChE-related_enzymes"/>
</dbReference>
<dbReference type="GO" id="GO:0052689">
    <property type="term" value="F:carboxylic ester hydrolase activity"/>
    <property type="evidence" value="ECO:0007669"/>
    <property type="project" value="TreeGrafter"/>
</dbReference>
<dbReference type="RefSeq" id="WP_183194925.1">
    <property type="nucleotide sequence ID" value="NZ_JACIDA010000001.1"/>
</dbReference>
<evidence type="ECO:0000256" key="1">
    <source>
        <dbReference type="ARBA" id="ARBA00022801"/>
    </source>
</evidence>
<dbReference type="EMBL" id="JACIDA010000001">
    <property type="protein sequence ID" value="MBB3870662.1"/>
    <property type="molecule type" value="Genomic_DNA"/>
</dbReference>
<dbReference type="AlphaFoldDB" id="A0A7W6A1S0"/>
<dbReference type="InterPro" id="IPR029058">
    <property type="entry name" value="AB_hydrolase_fold"/>
</dbReference>
<reference evidence="3 4" key="1">
    <citation type="submission" date="2020-08" db="EMBL/GenBank/DDBJ databases">
        <title>Genomic Encyclopedia of Type Strains, Phase IV (KMG-IV): sequencing the most valuable type-strain genomes for metagenomic binning, comparative biology and taxonomic classification.</title>
        <authorList>
            <person name="Goeker M."/>
        </authorList>
    </citation>
    <scope>NUCLEOTIDE SEQUENCE [LARGE SCALE GENOMIC DNA]</scope>
    <source>
        <strain evidence="3 4">DSM 14878</strain>
    </source>
</reference>
<name>A0A7W6A1S0_9CAUL</name>
<organism evidence="3 4">
    <name type="scientific">Brevundimonas mediterranea</name>
    <dbReference type="NCBI Taxonomy" id="74329"/>
    <lineage>
        <taxon>Bacteria</taxon>
        <taxon>Pseudomonadati</taxon>
        <taxon>Pseudomonadota</taxon>
        <taxon>Alphaproteobacteria</taxon>
        <taxon>Caulobacterales</taxon>
        <taxon>Caulobacteraceae</taxon>
        <taxon>Brevundimonas</taxon>
    </lineage>
</organism>
<sequence>MRFLPLLFASLLLAACATHPGKVDHVRFAGDARSVLATTQAGTVRGVQGAGVRAFLGVPFARPPVGDLRWRAPQPVEAWPGVRDATRLGSDCTQAIGRKAILGGGGGIVVGSEDCLYLNIYAPAGDAGQPRPVMVYIPGGAFTIGSGANYDPSKLAADQDRVVVTLNYRLGAIGWLAHPQFQAEGEGFGGNFGLMDQQAALQWVHQNIAAFGGDPANVTLFAESAGAWTACYLMASPRSEGLYQRVILQSGGCLEPSSLVSAEEAARTGPMFAEKLGCGGADQIGCLKALPAWRLSRAPSLRAGINGPGSWGPVHTDATVPENPAVAIQEGRFTRVPVIVGTNLDEGRLFANEVKDMDRYQKETIWMYGDVGPRVLDRYPVGPEGPAYAIATNFTDQRFACPSQALRRQLSRYVPVWGYEFADRDAPFILPDWIVGLDLGAYHASELAYVFGTSWVFTDVKRFTPQQKALSDRMQRLWAGFGQADFGAEWPRVEGAGPVRVFTAQGDRLDPDFFSRHHCDFWDGTPFGAVQ</sequence>
<evidence type="ECO:0000259" key="2">
    <source>
        <dbReference type="Pfam" id="PF00135"/>
    </source>
</evidence>
<dbReference type="PANTHER" id="PTHR43918">
    <property type="entry name" value="ACETYLCHOLINESTERASE"/>
    <property type="match status" value="1"/>
</dbReference>
<dbReference type="Proteomes" id="UP000532936">
    <property type="component" value="Unassembled WGS sequence"/>
</dbReference>
<dbReference type="PROSITE" id="PS00941">
    <property type="entry name" value="CARBOXYLESTERASE_B_2"/>
    <property type="match status" value="1"/>
</dbReference>
<dbReference type="EC" id="3.1.1.-" evidence="3"/>